<feature type="domain" description="ABC transporter" evidence="6">
    <location>
        <begin position="2"/>
        <end position="233"/>
    </location>
</feature>
<dbReference type="SUPFAM" id="SSF52540">
    <property type="entry name" value="P-loop containing nucleoside triphosphate hydrolases"/>
    <property type="match status" value="1"/>
</dbReference>
<dbReference type="InterPro" id="IPR017871">
    <property type="entry name" value="ABC_transporter-like_CS"/>
</dbReference>
<name>A0A212KDG6_9PROT</name>
<proteinExistence type="inferred from homology"/>
<keyword evidence="2" id="KW-0813">Transport</keyword>
<dbReference type="GO" id="GO:0005524">
    <property type="term" value="F:ATP binding"/>
    <property type="evidence" value="ECO:0007669"/>
    <property type="project" value="UniProtKB-KW"/>
</dbReference>
<dbReference type="Pfam" id="PF00005">
    <property type="entry name" value="ABC_tran"/>
    <property type="match status" value="1"/>
</dbReference>
<dbReference type="PROSITE" id="PS00211">
    <property type="entry name" value="ABC_TRANSPORTER_1"/>
    <property type="match status" value="1"/>
</dbReference>
<evidence type="ECO:0000256" key="4">
    <source>
        <dbReference type="ARBA" id="ARBA00022840"/>
    </source>
</evidence>
<organism evidence="7">
    <name type="scientific">uncultured Alphaproteobacteria bacterium</name>
    <dbReference type="NCBI Taxonomy" id="91750"/>
    <lineage>
        <taxon>Bacteria</taxon>
        <taxon>Pseudomonadati</taxon>
        <taxon>Pseudomonadota</taxon>
        <taxon>Alphaproteobacteria</taxon>
        <taxon>environmental samples</taxon>
    </lineage>
</organism>
<dbReference type="PANTHER" id="PTHR43820">
    <property type="entry name" value="HIGH-AFFINITY BRANCHED-CHAIN AMINO ACID TRANSPORT ATP-BINDING PROTEIN LIVF"/>
    <property type="match status" value="1"/>
</dbReference>
<keyword evidence="3" id="KW-0547">Nucleotide-binding</keyword>
<dbReference type="InterPro" id="IPR027417">
    <property type="entry name" value="P-loop_NTPase"/>
</dbReference>
<dbReference type="GO" id="GO:0015807">
    <property type="term" value="P:L-amino acid transport"/>
    <property type="evidence" value="ECO:0007669"/>
    <property type="project" value="TreeGrafter"/>
</dbReference>
<dbReference type="EMBL" id="FLUO01000001">
    <property type="protein sequence ID" value="SBW09555.1"/>
    <property type="molecule type" value="Genomic_DNA"/>
</dbReference>
<keyword evidence="4 7" id="KW-0067">ATP-binding</keyword>
<reference evidence="7" key="1">
    <citation type="submission" date="2016-04" db="EMBL/GenBank/DDBJ databases">
        <authorList>
            <person name="Evans L.H."/>
            <person name="Alamgir A."/>
            <person name="Owens N."/>
            <person name="Weber N.D."/>
            <person name="Virtaneva K."/>
            <person name="Barbian K."/>
            <person name="Babar A."/>
            <person name="Rosenke K."/>
        </authorList>
    </citation>
    <scope>NUCLEOTIDE SEQUENCE</scope>
    <source>
        <strain evidence="7">86</strain>
    </source>
</reference>
<dbReference type="GO" id="GO:0016887">
    <property type="term" value="F:ATP hydrolysis activity"/>
    <property type="evidence" value="ECO:0007669"/>
    <property type="project" value="InterPro"/>
</dbReference>
<dbReference type="Gene3D" id="3.40.50.300">
    <property type="entry name" value="P-loop containing nucleotide triphosphate hydrolases"/>
    <property type="match status" value="1"/>
</dbReference>
<comment type="similarity">
    <text evidence="1">Belongs to the ABC transporter superfamily.</text>
</comment>
<evidence type="ECO:0000313" key="7">
    <source>
        <dbReference type="EMBL" id="SBW09555.1"/>
    </source>
</evidence>
<evidence type="ECO:0000256" key="5">
    <source>
        <dbReference type="ARBA" id="ARBA00022970"/>
    </source>
</evidence>
<protein>
    <submittedName>
        <fullName evidence="7">High-affinity branched-chain amino acid transport ATP-binding protein BraG</fullName>
    </submittedName>
</protein>
<dbReference type="AlphaFoldDB" id="A0A212KDG6"/>
<evidence type="ECO:0000256" key="3">
    <source>
        <dbReference type="ARBA" id="ARBA00022741"/>
    </source>
</evidence>
<dbReference type="GO" id="GO:0015658">
    <property type="term" value="F:branched-chain amino acid transmembrane transporter activity"/>
    <property type="evidence" value="ECO:0007669"/>
    <property type="project" value="TreeGrafter"/>
</dbReference>
<dbReference type="SMART" id="SM00382">
    <property type="entry name" value="AAA"/>
    <property type="match status" value="1"/>
</dbReference>
<evidence type="ECO:0000259" key="6">
    <source>
        <dbReference type="PROSITE" id="PS50893"/>
    </source>
</evidence>
<accession>A0A212KDG6</accession>
<gene>
    <name evidence="7" type="primary">braG</name>
    <name evidence="7" type="ORF">KL86APRO_12621</name>
</gene>
<dbReference type="CDD" id="cd03224">
    <property type="entry name" value="ABC_TM1139_LivF_branched"/>
    <property type="match status" value="1"/>
</dbReference>
<sequence>MLRFTRVTAGYGPVQVLSDLDLAVEKGEAVALIGRNGAGKTTTLKTAIGLTRLISGRIVFDGRDLGGLPTHEAARLGLGWVPEDRRVFARLSVWENLDVGRRPPRPDAPEWTETRVLDVFPHLKGLLDRPAAHLSGGEQQMLTVARTLMGQPRLLLLDEPSEGIAPKVVEDLAEALAGVKAAGVGILLSEQNWRFAAALADRAVLLESGRAVGEGAMADLIAEGTRLAAVLGL</sequence>
<dbReference type="InterPro" id="IPR052156">
    <property type="entry name" value="BCAA_Transport_ATP-bd_LivF"/>
</dbReference>
<evidence type="ECO:0000256" key="2">
    <source>
        <dbReference type="ARBA" id="ARBA00022448"/>
    </source>
</evidence>
<dbReference type="PROSITE" id="PS50893">
    <property type="entry name" value="ABC_TRANSPORTER_2"/>
    <property type="match status" value="1"/>
</dbReference>
<dbReference type="PANTHER" id="PTHR43820:SF2">
    <property type="entry name" value="ABC TRANSPORTER ATP-BINDING PROTEIN"/>
    <property type="match status" value="1"/>
</dbReference>
<dbReference type="InterPro" id="IPR003593">
    <property type="entry name" value="AAA+_ATPase"/>
</dbReference>
<keyword evidence="5" id="KW-0029">Amino-acid transport</keyword>
<dbReference type="InterPro" id="IPR003439">
    <property type="entry name" value="ABC_transporter-like_ATP-bd"/>
</dbReference>
<evidence type="ECO:0000256" key="1">
    <source>
        <dbReference type="ARBA" id="ARBA00005417"/>
    </source>
</evidence>